<dbReference type="PANTHER" id="PTHR21624">
    <property type="entry name" value="STEROL DESATURASE-RELATED PROTEIN"/>
    <property type="match status" value="1"/>
</dbReference>
<feature type="transmembrane region" description="Helical" evidence="8">
    <location>
        <begin position="15"/>
        <end position="33"/>
    </location>
</feature>
<reference evidence="10 11" key="1">
    <citation type="submission" date="2018-01" db="EMBL/GenBank/DDBJ databases">
        <title>The draft genome sequence of Halioglobus japonicus S1-36.</title>
        <authorList>
            <person name="Du Z.-J."/>
            <person name="Shi M.-J."/>
        </authorList>
    </citation>
    <scope>NUCLEOTIDE SEQUENCE [LARGE SCALE GENOMIC DNA]</scope>
    <source>
        <strain evidence="10 11">S1-36</strain>
    </source>
</reference>
<dbReference type="GO" id="GO:0016020">
    <property type="term" value="C:membrane"/>
    <property type="evidence" value="ECO:0007669"/>
    <property type="project" value="GOC"/>
</dbReference>
<evidence type="ECO:0000256" key="1">
    <source>
        <dbReference type="ARBA" id="ARBA00004127"/>
    </source>
</evidence>
<organism evidence="10 11">
    <name type="scientific">Halioglobus japonicus</name>
    <dbReference type="NCBI Taxonomy" id="930805"/>
    <lineage>
        <taxon>Bacteria</taxon>
        <taxon>Pseudomonadati</taxon>
        <taxon>Pseudomonadota</taxon>
        <taxon>Gammaproteobacteria</taxon>
        <taxon>Cellvibrionales</taxon>
        <taxon>Halieaceae</taxon>
        <taxon>Halioglobus</taxon>
    </lineage>
</organism>
<protein>
    <submittedName>
        <fullName evidence="10">Sterol desaturase family protein</fullName>
    </submittedName>
</protein>
<keyword evidence="3 8" id="KW-1133">Transmembrane helix</keyword>
<evidence type="ECO:0000256" key="4">
    <source>
        <dbReference type="ARBA" id="ARBA00023002"/>
    </source>
</evidence>
<dbReference type="RefSeq" id="WP_084199138.1">
    <property type="nucleotide sequence ID" value="NZ_BMYL01000002.1"/>
</dbReference>
<feature type="domain" description="Fatty acid hydroxylase" evidence="9">
    <location>
        <begin position="92"/>
        <end position="226"/>
    </location>
</feature>
<dbReference type="GO" id="GO:0050479">
    <property type="term" value="F:glyceryl-ether monooxygenase activity"/>
    <property type="evidence" value="ECO:0007669"/>
    <property type="project" value="TreeGrafter"/>
</dbReference>
<keyword evidence="4" id="KW-0560">Oxidoreductase</keyword>
<evidence type="ECO:0000313" key="11">
    <source>
        <dbReference type="Proteomes" id="UP000235162"/>
    </source>
</evidence>
<dbReference type="GO" id="GO:0005506">
    <property type="term" value="F:iron ion binding"/>
    <property type="evidence" value="ECO:0007669"/>
    <property type="project" value="InterPro"/>
</dbReference>
<name>A0AAP8MEY0_9GAMM</name>
<accession>A0AAP8MEY0</accession>
<evidence type="ECO:0000256" key="3">
    <source>
        <dbReference type="ARBA" id="ARBA00022989"/>
    </source>
</evidence>
<feature type="region of interest" description="Disordered" evidence="7">
    <location>
        <begin position="288"/>
        <end position="308"/>
    </location>
</feature>
<dbReference type="Pfam" id="PF04116">
    <property type="entry name" value="FA_hydroxylase"/>
    <property type="match status" value="1"/>
</dbReference>
<evidence type="ECO:0000256" key="7">
    <source>
        <dbReference type="SAM" id="MobiDB-lite"/>
    </source>
</evidence>
<evidence type="ECO:0000313" key="10">
    <source>
        <dbReference type="EMBL" id="PLW86525.1"/>
    </source>
</evidence>
<comment type="caution">
    <text evidence="10">The sequence shown here is derived from an EMBL/GenBank/DDBJ whole genome shotgun (WGS) entry which is preliminary data.</text>
</comment>
<feature type="transmembrane region" description="Helical" evidence="8">
    <location>
        <begin position="88"/>
        <end position="106"/>
    </location>
</feature>
<evidence type="ECO:0000256" key="5">
    <source>
        <dbReference type="ARBA" id="ARBA00023098"/>
    </source>
</evidence>
<dbReference type="Proteomes" id="UP000235162">
    <property type="component" value="Unassembled WGS sequence"/>
</dbReference>
<dbReference type="InterPro" id="IPR051689">
    <property type="entry name" value="Sterol_desaturase/TMEM195"/>
</dbReference>
<dbReference type="KEGG" id="hja:BST95_09920"/>
<comment type="subcellular location">
    <subcellularLocation>
        <location evidence="1">Endomembrane system</location>
        <topology evidence="1">Multi-pass membrane protein</topology>
    </subcellularLocation>
</comment>
<feature type="transmembrane region" description="Helical" evidence="8">
    <location>
        <begin position="146"/>
        <end position="175"/>
    </location>
</feature>
<evidence type="ECO:0000256" key="6">
    <source>
        <dbReference type="ARBA" id="ARBA00023136"/>
    </source>
</evidence>
<dbReference type="InterPro" id="IPR006694">
    <property type="entry name" value="Fatty_acid_hydroxylase"/>
</dbReference>
<evidence type="ECO:0000256" key="2">
    <source>
        <dbReference type="ARBA" id="ARBA00022692"/>
    </source>
</evidence>
<feature type="transmembrane region" description="Helical" evidence="8">
    <location>
        <begin position="54"/>
        <end position="76"/>
    </location>
</feature>
<keyword evidence="5" id="KW-0443">Lipid metabolism</keyword>
<dbReference type="GO" id="GO:0008610">
    <property type="term" value="P:lipid biosynthetic process"/>
    <property type="evidence" value="ECO:0007669"/>
    <property type="project" value="InterPro"/>
</dbReference>
<keyword evidence="11" id="KW-1185">Reference proteome</keyword>
<dbReference type="GO" id="GO:0006643">
    <property type="term" value="P:membrane lipid metabolic process"/>
    <property type="evidence" value="ECO:0007669"/>
    <property type="project" value="TreeGrafter"/>
</dbReference>
<keyword evidence="6 8" id="KW-0472">Membrane</keyword>
<evidence type="ECO:0000259" key="9">
    <source>
        <dbReference type="Pfam" id="PF04116"/>
    </source>
</evidence>
<evidence type="ECO:0000256" key="8">
    <source>
        <dbReference type="SAM" id="Phobius"/>
    </source>
</evidence>
<dbReference type="PANTHER" id="PTHR21624:SF1">
    <property type="entry name" value="ALKYLGLYCEROL MONOOXYGENASE"/>
    <property type="match status" value="1"/>
</dbReference>
<proteinExistence type="predicted"/>
<dbReference type="AlphaFoldDB" id="A0AAP8MEY0"/>
<keyword evidence="2 8" id="KW-0812">Transmembrane</keyword>
<dbReference type="EMBL" id="PKUR01000002">
    <property type="protein sequence ID" value="PLW86525.1"/>
    <property type="molecule type" value="Genomic_DNA"/>
</dbReference>
<dbReference type="GO" id="GO:0012505">
    <property type="term" value="C:endomembrane system"/>
    <property type="evidence" value="ECO:0007669"/>
    <property type="project" value="UniProtKB-SubCell"/>
</dbReference>
<sequence length="308" mass="36608">MDWQAMLTDFRSDDLIYWFVPLFFGALALEYAYSRTQRLELFETRDTKASLWMAVFVAFVDILPKLFFFVVIYQLHEWSPLKDVVQRQWWAWALLFVLDDFTYYWMHRANHEVRLFWAGHVSHHSAVKMNYATALRQGVGERIHKYMFWLPLPLLGFDALMVFTMMSINLFYQFWIHTELVGRLPRALEYVFNTPSHHRVHHASNVAYLDRNHAGVLIVWDRLFGSFTAEREGEAPVYGLTKNITSYRPVDVATHEYRALWHDVKRAECWRDKLRYVFFAPGWSHDGEDRRSNTLRRRAQDAAAASVV</sequence>
<gene>
    <name evidence="10" type="ORF">C0029_08955</name>
</gene>